<keyword evidence="9" id="KW-1185">Reference proteome</keyword>
<reference evidence="8 9" key="1">
    <citation type="submission" date="2024-10" db="EMBL/GenBank/DDBJ databases">
        <title>The Natural Products Discovery Center: Release of the First 8490 Sequenced Strains for Exploring Actinobacteria Biosynthetic Diversity.</title>
        <authorList>
            <person name="Kalkreuter E."/>
            <person name="Kautsar S.A."/>
            <person name="Yang D."/>
            <person name="Bader C.D."/>
            <person name="Teijaro C.N."/>
            <person name="Fluegel L."/>
            <person name="Davis C.M."/>
            <person name="Simpson J.R."/>
            <person name="Lauterbach L."/>
            <person name="Steele A.D."/>
            <person name="Gui C."/>
            <person name="Meng S."/>
            <person name="Li G."/>
            <person name="Viehrig K."/>
            <person name="Ye F."/>
            <person name="Su P."/>
            <person name="Kiefer A.F."/>
            <person name="Nichols A."/>
            <person name="Cepeda A.J."/>
            <person name="Yan W."/>
            <person name="Fan B."/>
            <person name="Jiang Y."/>
            <person name="Adhikari A."/>
            <person name="Zheng C.-J."/>
            <person name="Schuster L."/>
            <person name="Cowan T.M."/>
            <person name="Smanski M.J."/>
            <person name="Chevrette M.G."/>
            <person name="De Carvalho L.P.S."/>
            <person name="Shen B."/>
        </authorList>
    </citation>
    <scope>NUCLEOTIDE SEQUENCE [LARGE SCALE GENOMIC DNA]</scope>
    <source>
        <strain evidence="8 9">NPDC007147</strain>
    </source>
</reference>
<organism evidence="8 9">
    <name type="scientific">Streptomyces kebangsaanensis</name>
    <dbReference type="NCBI Taxonomy" id="864058"/>
    <lineage>
        <taxon>Bacteria</taxon>
        <taxon>Bacillati</taxon>
        <taxon>Actinomycetota</taxon>
        <taxon>Actinomycetes</taxon>
        <taxon>Kitasatosporales</taxon>
        <taxon>Streptomycetaceae</taxon>
        <taxon>Streptomyces</taxon>
    </lineage>
</organism>
<keyword evidence="4 6" id="KW-0238">DNA-binding</keyword>
<dbReference type="PANTHER" id="PTHR33217">
    <property type="entry name" value="TRANSPOSASE FOR INSERTION SEQUENCE ELEMENT IS1081"/>
    <property type="match status" value="1"/>
</dbReference>
<proteinExistence type="inferred from homology"/>
<dbReference type="PANTHER" id="PTHR33217:SF8">
    <property type="entry name" value="MUTATOR FAMILY TRANSPOSASE"/>
    <property type="match status" value="1"/>
</dbReference>
<protein>
    <recommendedName>
        <fullName evidence="6">Mutator family transposase</fullName>
    </recommendedName>
</protein>
<evidence type="ECO:0000256" key="4">
    <source>
        <dbReference type="ARBA" id="ARBA00023125"/>
    </source>
</evidence>
<dbReference type="Pfam" id="PF00872">
    <property type="entry name" value="Transposase_mut"/>
    <property type="match status" value="1"/>
</dbReference>
<comment type="similarity">
    <text evidence="2 6">Belongs to the transposase mutator family.</text>
</comment>
<name>A0ABW6KNX7_9ACTN</name>
<evidence type="ECO:0000256" key="6">
    <source>
        <dbReference type="RuleBase" id="RU365089"/>
    </source>
</evidence>
<comment type="function">
    <text evidence="1 6">Required for the transposition of the insertion element.</text>
</comment>
<comment type="caution">
    <text evidence="8">The sequence shown here is derived from an EMBL/GenBank/DDBJ whole genome shotgun (WGS) entry which is preliminary data.</text>
</comment>
<evidence type="ECO:0000256" key="7">
    <source>
        <dbReference type="SAM" id="MobiDB-lite"/>
    </source>
</evidence>
<evidence type="ECO:0000256" key="3">
    <source>
        <dbReference type="ARBA" id="ARBA00022578"/>
    </source>
</evidence>
<gene>
    <name evidence="8" type="ORF">ACFYNZ_08785</name>
</gene>
<keyword evidence="6" id="KW-0814">Transposable element</keyword>
<evidence type="ECO:0000313" key="8">
    <source>
        <dbReference type="EMBL" id="MFE9169610.1"/>
    </source>
</evidence>
<keyword evidence="5 6" id="KW-0233">DNA recombination</keyword>
<dbReference type="InterPro" id="IPR001207">
    <property type="entry name" value="Transposase_mutator"/>
</dbReference>
<dbReference type="RefSeq" id="WP_388344958.1">
    <property type="nucleotide sequence ID" value="NZ_JBIAFJ010000005.1"/>
</dbReference>
<sequence length="178" mass="19115">MASCLLVRVSRDRLGSRTPRLLPKYAHRTGALDETVLSLTAKGLTSGEIVARLAEVYGTTAKETVSTATGKAPESMAEWSTRPLAPVCPVVLIDAVHVRIRDGHVANRPVCVAIAVTADGHREILHLIRNSPRCASRRDCADTARDLEPVHTAVDEEGPSATGRVQPDVGQEVPLDQQ</sequence>
<evidence type="ECO:0000256" key="2">
    <source>
        <dbReference type="ARBA" id="ARBA00010961"/>
    </source>
</evidence>
<evidence type="ECO:0000256" key="1">
    <source>
        <dbReference type="ARBA" id="ARBA00002190"/>
    </source>
</evidence>
<dbReference type="EMBL" id="JBIAFJ010000005">
    <property type="protein sequence ID" value="MFE9169610.1"/>
    <property type="molecule type" value="Genomic_DNA"/>
</dbReference>
<accession>A0ABW6KNX7</accession>
<feature type="region of interest" description="Disordered" evidence="7">
    <location>
        <begin position="146"/>
        <end position="178"/>
    </location>
</feature>
<keyword evidence="3 6" id="KW-0815">Transposition</keyword>
<evidence type="ECO:0000256" key="5">
    <source>
        <dbReference type="ARBA" id="ARBA00023172"/>
    </source>
</evidence>
<dbReference type="Proteomes" id="UP001601197">
    <property type="component" value="Unassembled WGS sequence"/>
</dbReference>
<evidence type="ECO:0000313" key="9">
    <source>
        <dbReference type="Proteomes" id="UP001601197"/>
    </source>
</evidence>